<dbReference type="EMBL" id="BAAALF010000128">
    <property type="protein sequence ID" value="GAA1258350.1"/>
    <property type="molecule type" value="Genomic_DNA"/>
</dbReference>
<gene>
    <name evidence="1" type="ORF">GCM10009665_55720</name>
</gene>
<comment type="caution">
    <text evidence="1">The sequence shown here is derived from an EMBL/GenBank/DDBJ whole genome shotgun (WGS) entry which is preliminary data.</text>
</comment>
<organism evidence="1 2">
    <name type="scientific">Kitasatospora nipponensis</name>
    <dbReference type="NCBI Taxonomy" id="258049"/>
    <lineage>
        <taxon>Bacteria</taxon>
        <taxon>Bacillati</taxon>
        <taxon>Actinomycetota</taxon>
        <taxon>Actinomycetes</taxon>
        <taxon>Kitasatosporales</taxon>
        <taxon>Streptomycetaceae</taxon>
        <taxon>Kitasatospora</taxon>
    </lineage>
</organism>
<reference evidence="1 2" key="1">
    <citation type="journal article" date="2019" name="Int. J. Syst. Evol. Microbiol.">
        <title>The Global Catalogue of Microorganisms (GCM) 10K type strain sequencing project: providing services to taxonomists for standard genome sequencing and annotation.</title>
        <authorList>
            <consortium name="The Broad Institute Genomics Platform"/>
            <consortium name="The Broad Institute Genome Sequencing Center for Infectious Disease"/>
            <person name="Wu L."/>
            <person name="Ma J."/>
        </authorList>
    </citation>
    <scope>NUCLEOTIDE SEQUENCE [LARGE SCALE GENOMIC DNA]</scope>
    <source>
        <strain evidence="1 2">JCM 13004</strain>
    </source>
</reference>
<keyword evidence="2" id="KW-1185">Reference proteome</keyword>
<accession>A0ABN1WP38</accession>
<sequence>MTIPRTPQSVIPPLFAGLCDDAAIFPPGDLPLPQAVPAHLAHRTAWYADLVGPFLCPAGRVEALGDHLGAEPAEGSFEVGLIVPEGSAALEPALRAARADTRLRVVGVEVLADRDAPPAEGVRACREALDRLLPAYAPGAQAAIEVARGPELLDALDALEGSPYRAKFRTGGTVAEAFPGELELASFLYAAVWRKLSFKCTAGLHHAVRHDDEATGFAHHGFLNVLLATHAALEGAEHGELADLLREREGERLARRLRTLDERQSAAAREAFTAFGTCSIAEPLADLLALELVALP</sequence>
<evidence type="ECO:0000313" key="1">
    <source>
        <dbReference type="EMBL" id="GAA1258350.1"/>
    </source>
</evidence>
<dbReference type="Proteomes" id="UP001500037">
    <property type="component" value="Unassembled WGS sequence"/>
</dbReference>
<dbReference type="RefSeq" id="WP_344444773.1">
    <property type="nucleotide sequence ID" value="NZ_BAAALF010000128.1"/>
</dbReference>
<protein>
    <submittedName>
        <fullName evidence="1">Uncharacterized protein</fullName>
    </submittedName>
</protein>
<name>A0ABN1WP38_9ACTN</name>
<proteinExistence type="predicted"/>
<evidence type="ECO:0000313" key="2">
    <source>
        <dbReference type="Proteomes" id="UP001500037"/>
    </source>
</evidence>